<accession>A0ABR2H9F2</accession>
<protein>
    <recommendedName>
        <fullName evidence="5">VPS9 domain-containing protein</fullName>
    </recommendedName>
</protein>
<keyword evidence="4" id="KW-1185">Reference proteome</keyword>
<evidence type="ECO:0008006" key="5">
    <source>
        <dbReference type="Google" id="ProtNLM"/>
    </source>
</evidence>
<proteinExistence type="predicted"/>
<comment type="caution">
    <text evidence="3">The sequence shown here is derived from an EMBL/GenBank/DDBJ whole genome shotgun (WGS) entry which is preliminary data.</text>
</comment>
<sequence length="994" mass="115395">MEKTLKDLYKEIRKTQFDLCCEQAMRSIESHSKEQFIDITYEKHINLFVKGKNYFLQFLNVLNSKSELNKEVLIDSSNISPRNAEPLVIPISSFVDLIKILIGNQGKKLKDEKVQRYLSFSLFPALSSYFTIDFLLNHSRNEHKSENVDFCYHDYNSIFEYLIKEYKSNRDPKYREVIFSTIIILMNPMFASPYFVRFNKETFQPVFSELQDTLANLDEKEYDGEIKKSVQKLKEKIQYNAYLIPSFIATTMRILVQTDFIIKKCFLNLAFESPNMAVAYGLFHFSKPPDIKLLTKIHSILELEKISDNLLTSIGQSFGNQFYFQTQADQNGKKKSLFVQKEELNYLNEIMFQYQFKKIFQTFVLSRTDLDLLNHILNDDTNEPFKISENTSPIKFFRVILAASDQHDEEFIKSIPNSNKKSPENQQQMTMREEVAKNLFTPSLRHLLQCSDPLPKLMDDSFLDKMDAESLLLNFLVLRGDAGSLSSRMRNFSNLQALLNSKDTEKQIQILLKLLPETLLEQTNEIETLAITSKIQNCIDSIIANVVNEPLNCLNIYSKLISLDSNQITNSLLLKNNIEYVKNYDLLLKDFQQNLIKLYGRDKSLEHPQYASVLLKMIQKKKKTSFFGKEDTLFYLELKDYFYKNNPDKKIYDEKFNNDMKNLYDEIVQESIEYQFHIGKYSIDNNNNDNVNNNNNDNVSNNNNDNVNNNNNDNANYNSNANASNSNNENNNNNDNNDNYNNDNNNVNNNNIDNVKNNNDNNDNNNVNNNNIDNVKNNNDNNDNNNVKNNNDNNDNNNVNNNNIDNVKNNNDNAIINSNNANDKNNDTINDKNRNNSIDNSNNDAYDENANDNNENDGDANIKKKFDKVEFIVSKIDIMRNRSDEIIEFCSNIFCETSIFRLVERLTKFLSDVYLFILEGLPKDEEFGANETSLIFPIIILIGKPMNIQLLSHFIGYFNSLEENCFSQEIQTAFFSICATIQIYDDFIGNISQK</sequence>
<evidence type="ECO:0000313" key="3">
    <source>
        <dbReference type="EMBL" id="KAK8842843.1"/>
    </source>
</evidence>
<organism evidence="3 4">
    <name type="scientific">Tritrichomonas musculus</name>
    <dbReference type="NCBI Taxonomy" id="1915356"/>
    <lineage>
        <taxon>Eukaryota</taxon>
        <taxon>Metamonada</taxon>
        <taxon>Parabasalia</taxon>
        <taxon>Tritrichomonadida</taxon>
        <taxon>Tritrichomonadidae</taxon>
        <taxon>Tritrichomonas</taxon>
    </lineage>
</organism>
<feature type="compositionally biased region" description="Low complexity" evidence="1">
    <location>
        <begin position="835"/>
        <end position="844"/>
    </location>
</feature>
<keyword evidence="2" id="KW-1133">Transmembrane helix</keyword>
<evidence type="ECO:0000256" key="1">
    <source>
        <dbReference type="SAM" id="MobiDB-lite"/>
    </source>
</evidence>
<feature type="compositionally biased region" description="Acidic residues" evidence="1">
    <location>
        <begin position="845"/>
        <end position="858"/>
    </location>
</feature>
<evidence type="ECO:0000313" key="4">
    <source>
        <dbReference type="Proteomes" id="UP001470230"/>
    </source>
</evidence>
<feature type="compositionally biased region" description="Basic and acidic residues" evidence="1">
    <location>
        <begin position="824"/>
        <end position="834"/>
    </location>
</feature>
<feature type="transmembrane region" description="Helical" evidence="2">
    <location>
        <begin position="177"/>
        <end position="196"/>
    </location>
</feature>
<keyword evidence="2" id="KW-0812">Transmembrane</keyword>
<dbReference type="EMBL" id="JAPFFF010000037">
    <property type="protein sequence ID" value="KAK8842843.1"/>
    <property type="molecule type" value="Genomic_DNA"/>
</dbReference>
<reference evidence="3 4" key="1">
    <citation type="submission" date="2024-04" db="EMBL/GenBank/DDBJ databases">
        <title>Tritrichomonas musculus Genome.</title>
        <authorList>
            <person name="Alves-Ferreira E."/>
            <person name="Grigg M."/>
            <person name="Lorenzi H."/>
            <person name="Galac M."/>
        </authorList>
    </citation>
    <scope>NUCLEOTIDE SEQUENCE [LARGE SCALE GENOMIC DNA]</scope>
    <source>
        <strain evidence="3 4">EAF2021</strain>
    </source>
</reference>
<name>A0ABR2H9F2_9EUKA</name>
<evidence type="ECO:0000256" key="2">
    <source>
        <dbReference type="SAM" id="Phobius"/>
    </source>
</evidence>
<keyword evidence="2" id="KW-0472">Membrane</keyword>
<feature type="compositionally biased region" description="Low complexity" evidence="1">
    <location>
        <begin position="687"/>
        <end position="823"/>
    </location>
</feature>
<dbReference type="Proteomes" id="UP001470230">
    <property type="component" value="Unassembled WGS sequence"/>
</dbReference>
<gene>
    <name evidence="3" type="ORF">M9Y10_025709</name>
</gene>
<feature type="region of interest" description="Disordered" evidence="1">
    <location>
        <begin position="687"/>
        <end position="860"/>
    </location>
</feature>